<name>A0AA88CUE3_FICCA</name>
<dbReference type="Proteomes" id="UP001187192">
    <property type="component" value="Unassembled WGS sequence"/>
</dbReference>
<dbReference type="EMBL" id="BTGU01008756">
    <property type="protein sequence ID" value="GMN18759.1"/>
    <property type="molecule type" value="Genomic_DNA"/>
</dbReference>
<dbReference type="GO" id="GO:0003937">
    <property type="term" value="F:IMP cyclohydrolase activity"/>
    <property type="evidence" value="ECO:0007669"/>
    <property type="project" value="InterPro"/>
</dbReference>
<accession>A0AA88CUE3</accession>
<proteinExistence type="predicted"/>
<organism evidence="2 5">
    <name type="scientific">Ficus carica</name>
    <name type="common">Common fig</name>
    <dbReference type="NCBI Taxonomy" id="3494"/>
    <lineage>
        <taxon>Eukaryota</taxon>
        <taxon>Viridiplantae</taxon>
        <taxon>Streptophyta</taxon>
        <taxon>Embryophyta</taxon>
        <taxon>Tracheophyta</taxon>
        <taxon>Spermatophyta</taxon>
        <taxon>Magnoliopsida</taxon>
        <taxon>eudicotyledons</taxon>
        <taxon>Gunneridae</taxon>
        <taxon>Pentapetalae</taxon>
        <taxon>rosids</taxon>
        <taxon>fabids</taxon>
        <taxon>Rosales</taxon>
        <taxon>Moraceae</taxon>
        <taxon>Ficeae</taxon>
        <taxon>Ficus</taxon>
    </lineage>
</organism>
<dbReference type="GO" id="GO:0006164">
    <property type="term" value="P:purine nucleotide biosynthetic process"/>
    <property type="evidence" value="ECO:0007669"/>
    <property type="project" value="InterPro"/>
</dbReference>
<dbReference type="SUPFAM" id="SSF53927">
    <property type="entry name" value="Cytidine deaminase-like"/>
    <property type="match status" value="1"/>
</dbReference>
<evidence type="ECO:0000313" key="3">
    <source>
        <dbReference type="EMBL" id="GMN18771.1"/>
    </source>
</evidence>
<keyword evidence="5" id="KW-1185">Reference proteome</keyword>
<dbReference type="InterPro" id="IPR002695">
    <property type="entry name" value="PurH-like"/>
</dbReference>
<evidence type="ECO:0000313" key="4">
    <source>
        <dbReference type="EMBL" id="GMN18774.1"/>
    </source>
</evidence>
<dbReference type="AlphaFoldDB" id="A0AA88CUE3"/>
<reference evidence="2" key="1">
    <citation type="submission" date="2023-07" db="EMBL/GenBank/DDBJ databases">
        <title>draft genome sequence of fig (Ficus carica).</title>
        <authorList>
            <person name="Takahashi T."/>
            <person name="Nishimura K."/>
        </authorList>
    </citation>
    <scope>NUCLEOTIDE SEQUENCE</scope>
</reference>
<dbReference type="GO" id="GO:0004643">
    <property type="term" value="F:phosphoribosylaminoimidazolecarboxamide formyltransferase activity"/>
    <property type="evidence" value="ECO:0007669"/>
    <property type="project" value="InterPro"/>
</dbReference>
<evidence type="ECO:0000313" key="1">
    <source>
        <dbReference type="EMBL" id="GMN18755.1"/>
    </source>
</evidence>
<dbReference type="InterPro" id="IPR016193">
    <property type="entry name" value="Cytidine_deaminase-like"/>
</dbReference>
<sequence length="72" mass="8388">MLYETVIAPKYSEEGFEILRKISNNLRILETRPNKTGKLSIRQILYTPEDIEFNVVSENAPRESELRDAEFA</sequence>
<comment type="caution">
    <text evidence="2">The sequence shown here is derived from an EMBL/GenBank/DDBJ whole genome shotgun (WGS) entry which is preliminary data.</text>
</comment>
<gene>
    <name evidence="1" type="ORF">TIFTF001_050841</name>
    <name evidence="2" type="ORF">TIFTF001_050842</name>
    <name evidence="3" type="ORF">TIFTF001_050844</name>
    <name evidence="4" type="ORF">TIFTF001_050845</name>
</gene>
<dbReference type="Pfam" id="PF01808">
    <property type="entry name" value="AICARFT_IMPCHas"/>
    <property type="match status" value="1"/>
</dbReference>
<evidence type="ECO:0000313" key="5">
    <source>
        <dbReference type="Proteomes" id="UP001187192"/>
    </source>
</evidence>
<dbReference type="EMBL" id="BTGU01008755">
    <property type="protein sequence ID" value="GMN18755.1"/>
    <property type="molecule type" value="Genomic_DNA"/>
</dbReference>
<dbReference type="EMBL" id="BTGU01008759">
    <property type="protein sequence ID" value="GMN18771.1"/>
    <property type="molecule type" value="Genomic_DNA"/>
</dbReference>
<dbReference type="EMBL" id="BTGU01008760">
    <property type="protein sequence ID" value="GMN18774.1"/>
    <property type="molecule type" value="Genomic_DNA"/>
</dbReference>
<evidence type="ECO:0000313" key="2">
    <source>
        <dbReference type="EMBL" id="GMN18759.1"/>
    </source>
</evidence>
<protein>
    <submittedName>
        <fullName evidence="2">Uncharacterized protein</fullName>
    </submittedName>
</protein>